<gene>
    <name evidence="7" type="ORF">J2S11_003628</name>
</gene>
<dbReference type="InterPro" id="IPR048715">
    <property type="entry name" value="CggR_N"/>
</dbReference>
<feature type="domain" description="Sugar-binding" evidence="5">
    <location>
        <begin position="67"/>
        <end position="312"/>
    </location>
</feature>
<evidence type="ECO:0000313" key="8">
    <source>
        <dbReference type="Proteomes" id="UP001235840"/>
    </source>
</evidence>
<evidence type="ECO:0000259" key="5">
    <source>
        <dbReference type="Pfam" id="PF04198"/>
    </source>
</evidence>
<comment type="caution">
    <text evidence="7">The sequence shown here is derived from an EMBL/GenBank/DDBJ whole genome shotgun (WGS) entry which is preliminary data.</text>
</comment>
<dbReference type="InterPro" id="IPR036388">
    <property type="entry name" value="WH-like_DNA-bd_sf"/>
</dbReference>
<dbReference type="EMBL" id="JAUSTY010000019">
    <property type="protein sequence ID" value="MDQ0167701.1"/>
    <property type="molecule type" value="Genomic_DNA"/>
</dbReference>
<protein>
    <submittedName>
        <fullName evidence="7">Central glycolytic genes regulator</fullName>
    </submittedName>
</protein>
<organism evidence="7 8">
    <name type="scientific">Caldalkalibacillus horti</name>
    <dbReference type="NCBI Taxonomy" id="77523"/>
    <lineage>
        <taxon>Bacteria</taxon>
        <taxon>Bacillati</taxon>
        <taxon>Bacillota</taxon>
        <taxon>Bacilli</taxon>
        <taxon>Bacillales</taxon>
        <taxon>Bacillaceae</taxon>
        <taxon>Caldalkalibacillus</taxon>
    </lineage>
</organism>
<dbReference type="InterPro" id="IPR051054">
    <property type="entry name" value="SorC_transcr_regulators"/>
</dbReference>
<keyword evidence="2" id="KW-0805">Transcription regulation</keyword>
<keyword evidence="8" id="KW-1185">Reference proteome</keyword>
<proteinExistence type="inferred from homology"/>
<evidence type="ECO:0000256" key="3">
    <source>
        <dbReference type="ARBA" id="ARBA00023125"/>
    </source>
</evidence>
<dbReference type="Gene3D" id="1.10.10.10">
    <property type="entry name" value="Winged helix-like DNA-binding domain superfamily/Winged helix DNA-binding domain"/>
    <property type="match status" value="1"/>
</dbReference>
<evidence type="ECO:0000259" key="6">
    <source>
        <dbReference type="Pfam" id="PF21715"/>
    </source>
</evidence>
<dbReference type="PANTHER" id="PTHR34294">
    <property type="entry name" value="TRANSCRIPTIONAL REGULATOR-RELATED"/>
    <property type="match status" value="1"/>
</dbReference>
<dbReference type="InterPro" id="IPR007324">
    <property type="entry name" value="Sugar-bd_dom_put"/>
</dbReference>
<dbReference type="PANTHER" id="PTHR34294:SF5">
    <property type="entry name" value="CENTRAL GLYCOLYTIC GENES REGULATOR"/>
    <property type="match status" value="1"/>
</dbReference>
<dbReference type="SUPFAM" id="SSF100950">
    <property type="entry name" value="NagB/RpiA/CoA transferase-like"/>
    <property type="match status" value="1"/>
</dbReference>
<dbReference type="Pfam" id="PF21715">
    <property type="entry name" value="CggR_N"/>
    <property type="match status" value="1"/>
</dbReference>
<keyword evidence="4" id="KW-0804">Transcription</keyword>
<accession>A0ABT9W386</accession>
<dbReference type="InterPro" id="IPR037171">
    <property type="entry name" value="NagB/RpiA_transferase-like"/>
</dbReference>
<dbReference type="SUPFAM" id="SSF46785">
    <property type="entry name" value="Winged helix' DNA-binding domain"/>
    <property type="match status" value="1"/>
</dbReference>
<dbReference type="Pfam" id="PF04198">
    <property type="entry name" value="Sugar-bind"/>
    <property type="match status" value="1"/>
</dbReference>
<evidence type="ECO:0000256" key="4">
    <source>
        <dbReference type="ARBA" id="ARBA00023163"/>
    </source>
</evidence>
<dbReference type="Proteomes" id="UP001235840">
    <property type="component" value="Unassembled WGS sequence"/>
</dbReference>
<sequence length="321" mass="35304">MKVIQATQPIGRRSLTQMVGLTERVLRAETDFIKQQGLLQIASSGMSLTPEGVEAVTGLRGMMRELLGLKELEQQLEQLLSVNQVIVVPGDSSEEAWVKHDLGRAAVEQMSLLAEEKWNVAVAGGTTMAAVAEVMKPSSKLKSLVFLPARGGLGEEVENQANTITSKMAQQSGGSYRMLHIPDQLSKEAYESLTHDPHIKDVIRQIRSSRMIVHGIGEARTMALRRKSTKQLLQSIEERQAVAEAFGYYFSQQGEIVEKIQTVGLRLEDVQQADHIIAVAGGRAKARAIRAFLMHGTHDVLITDEGAAREMIQLCQPETEV</sequence>
<feature type="domain" description="CggR N-terminal DNA binding" evidence="6">
    <location>
        <begin position="1"/>
        <end position="63"/>
    </location>
</feature>
<comment type="similarity">
    <text evidence="1">Belongs to the SorC transcriptional regulatory family.</text>
</comment>
<evidence type="ECO:0000256" key="2">
    <source>
        <dbReference type="ARBA" id="ARBA00023015"/>
    </source>
</evidence>
<reference evidence="7 8" key="1">
    <citation type="submission" date="2023-07" db="EMBL/GenBank/DDBJ databases">
        <title>Genomic Encyclopedia of Type Strains, Phase IV (KMG-IV): sequencing the most valuable type-strain genomes for metagenomic binning, comparative biology and taxonomic classification.</title>
        <authorList>
            <person name="Goeker M."/>
        </authorList>
    </citation>
    <scope>NUCLEOTIDE SEQUENCE [LARGE SCALE GENOMIC DNA]</scope>
    <source>
        <strain evidence="7 8">DSM 12751</strain>
    </source>
</reference>
<dbReference type="InterPro" id="IPR036390">
    <property type="entry name" value="WH_DNA-bd_sf"/>
</dbReference>
<name>A0ABT9W386_9BACI</name>
<evidence type="ECO:0000256" key="1">
    <source>
        <dbReference type="ARBA" id="ARBA00010466"/>
    </source>
</evidence>
<evidence type="ECO:0000313" key="7">
    <source>
        <dbReference type="EMBL" id="MDQ0167701.1"/>
    </source>
</evidence>
<keyword evidence="3" id="KW-0238">DNA-binding</keyword>
<dbReference type="Gene3D" id="3.40.50.1360">
    <property type="match status" value="1"/>
</dbReference>